<dbReference type="GO" id="GO:0016740">
    <property type="term" value="F:transferase activity"/>
    <property type="evidence" value="ECO:0007669"/>
    <property type="project" value="UniProtKB-KW"/>
</dbReference>
<name>A0A5N5RCQ6_9BIFI</name>
<accession>A0A5N5RCQ6</accession>
<comment type="caution">
    <text evidence="1">The sequence shown here is derived from an EMBL/GenBank/DDBJ whole genome shotgun (WGS) entry which is preliminary data.</text>
</comment>
<protein>
    <submittedName>
        <fullName evidence="1">Glycosyltransferase</fullName>
    </submittedName>
</protein>
<dbReference type="Proteomes" id="UP000326336">
    <property type="component" value="Unassembled WGS sequence"/>
</dbReference>
<dbReference type="PANTHER" id="PTHR41244">
    <property type="entry name" value="RHAMNAN SYNTHESIS F"/>
    <property type="match status" value="1"/>
</dbReference>
<proteinExistence type="predicted"/>
<sequence length="349" mass="41839">MKTLALHLPQFYTFPENDEWWGKGFTEWTNVKRAKPLYPNHVQPLVPFDNHYYDLSNPEELVWQHSLANKYGIDGFIYYHYWFNGKLLLEKPVENLLHTKKATQQFCLCWANEPWTRAWDGKNKEIIMPQTFGGEEDWRAHIEYFIPFFKDTRYIRYNNHPVLFVYSPSKIPRFDEMIEYWNSYLESIRMNSIYLVEFISTFNPSPYSKYSQAVMEFEPLYSAHYQISLFRQAVRFFNKKMKNTDIIDYDYLWKKLLTKNRTYSGRKIILSCFTNFDNSPRKGKSAFITKGASPDKFQRYVRQLINQQRKDSIDVLVINAWNEWGEGAILEPTVQFGFQWLEALHSALQ</sequence>
<dbReference type="RefSeq" id="WP_151917618.1">
    <property type="nucleotide sequence ID" value="NZ_RQSP01000063.1"/>
</dbReference>
<dbReference type="OrthoDB" id="9815339at2"/>
<dbReference type="AlphaFoldDB" id="A0A5N5RCQ6"/>
<dbReference type="CDD" id="cd11579">
    <property type="entry name" value="Glyco_tran_WbsX"/>
    <property type="match status" value="1"/>
</dbReference>
<dbReference type="EMBL" id="RQSP01000063">
    <property type="protein sequence ID" value="KAB5604163.1"/>
    <property type="molecule type" value="Genomic_DNA"/>
</dbReference>
<gene>
    <name evidence="1" type="ORF">EHS19_10030</name>
</gene>
<dbReference type="InterPro" id="IPR032719">
    <property type="entry name" value="WbsX"/>
</dbReference>
<dbReference type="Gene3D" id="3.20.20.80">
    <property type="entry name" value="Glycosidases"/>
    <property type="match status" value="1"/>
</dbReference>
<evidence type="ECO:0000313" key="1">
    <source>
        <dbReference type="EMBL" id="KAB5604163.1"/>
    </source>
</evidence>
<keyword evidence="1" id="KW-0808">Transferase</keyword>
<reference evidence="1 2" key="1">
    <citation type="journal article" date="2019" name="Int. J. Syst. Evol. Microbiol.">
        <title>Bifidobacterium jacchi sp. nov., isolated from the faeces of a baby common marmoset (Callithrix jacchus).</title>
        <authorList>
            <person name="Modesto M."/>
            <person name="Watanabe K."/>
            <person name="Arita M."/>
            <person name="Satti M."/>
            <person name="Oki K."/>
            <person name="Sciavilla P."/>
            <person name="Patavino C."/>
            <person name="Camma C."/>
            <person name="Michelini S."/>
            <person name="Sgorbati B."/>
            <person name="Mattarelli P."/>
        </authorList>
    </citation>
    <scope>NUCLEOTIDE SEQUENCE [LARGE SCALE GENOMIC DNA]</scope>
    <source>
        <strain evidence="1 2">MRM 9.3</strain>
    </source>
</reference>
<keyword evidence="2" id="KW-1185">Reference proteome</keyword>
<evidence type="ECO:0000313" key="2">
    <source>
        <dbReference type="Proteomes" id="UP000326336"/>
    </source>
</evidence>
<organism evidence="1 2">
    <name type="scientific">Bifidobacterium jacchi</name>
    <dbReference type="NCBI Taxonomy" id="2490545"/>
    <lineage>
        <taxon>Bacteria</taxon>
        <taxon>Bacillati</taxon>
        <taxon>Actinomycetota</taxon>
        <taxon>Actinomycetes</taxon>
        <taxon>Bifidobacteriales</taxon>
        <taxon>Bifidobacteriaceae</taxon>
        <taxon>Bifidobacterium</taxon>
    </lineage>
</organism>
<dbReference type="PANTHER" id="PTHR41244:SF1">
    <property type="entry name" value="GLYCOSYLTRANSFERASE"/>
    <property type="match status" value="1"/>
</dbReference>
<dbReference type="Pfam" id="PF14307">
    <property type="entry name" value="Glyco_tran_WbsX"/>
    <property type="match status" value="1"/>
</dbReference>